<dbReference type="InterPro" id="IPR002885">
    <property type="entry name" value="PPR_rpt"/>
</dbReference>
<dbReference type="PANTHER" id="PTHR47926">
    <property type="entry name" value="PENTATRICOPEPTIDE REPEAT-CONTAINING PROTEIN"/>
    <property type="match status" value="1"/>
</dbReference>
<dbReference type="InterPro" id="IPR046848">
    <property type="entry name" value="E_motif"/>
</dbReference>
<dbReference type="NCBIfam" id="TIGR00756">
    <property type="entry name" value="PPR"/>
    <property type="match status" value="5"/>
</dbReference>
<dbReference type="AlphaFoldDB" id="A0A199V471"/>
<dbReference type="GO" id="GO:0003723">
    <property type="term" value="F:RNA binding"/>
    <property type="evidence" value="ECO:0007669"/>
    <property type="project" value="InterPro"/>
</dbReference>
<feature type="repeat" description="PPR" evidence="3">
    <location>
        <begin position="334"/>
        <end position="368"/>
    </location>
</feature>
<dbReference type="Pfam" id="PF20431">
    <property type="entry name" value="E_motif"/>
    <property type="match status" value="1"/>
</dbReference>
<keyword evidence="2" id="KW-0809">Transit peptide</keyword>
<evidence type="ECO:0000256" key="3">
    <source>
        <dbReference type="PROSITE-ProRule" id="PRU00708"/>
    </source>
</evidence>
<dbReference type="PROSITE" id="PS51375">
    <property type="entry name" value="PPR"/>
    <property type="match status" value="5"/>
</dbReference>
<evidence type="ECO:0000313" key="4">
    <source>
        <dbReference type="EMBL" id="OAY71864.1"/>
    </source>
</evidence>
<dbReference type="FunFam" id="1.25.40.10:FF:000348">
    <property type="entry name" value="Pentatricopeptide repeat-containing protein chloroplastic"/>
    <property type="match status" value="1"/>
</dbReference>
<gene>
    <name evidence="4" type="ORF">ACMD2_05005</name>
</gene>
<dbReference type="InterPro" id="IPR011990">
    <property type="entry name" value="TPR-like_helical_dom_sf"/>
</dbReference>
<evidence type="ECO:0000256" key="1">
    <source>
        <dbReference type="ARBA" id="ARBA00022737"/>
    </source>
</evidence>
<dbReference type="Proteomes" id="UP000092600">
    <property type="component" value="Unassembled WGS sequence"/>
</dbReference>
<keyword evidence="1" id="KW-0677">Repeat</keyword>
<dbReference type="PANTHER" id="PTHR47926:SF452">
    <property type="entry name" value="PENTATRICOPEPTIDE REPEAT-CONTAINING PROTEIN"/>
    <property type="match status" value="1"/>
</dbReference>
<dbReference type="InterPro" id="IPR046960">
    <property type="entry name" value="PPR_At4g14850-like_plant"/>
</dbReference>
<sequence length="543" mass="60817">MLRPSYYYARKIHHLFRNCKQLLTHHTPPSLSSSSHGEPLLLFSPNSTIQSLVDSHLPHRALLLYLQTDPAIADHFTFTFLLKACSLIPASPTGKALHGRILRLGLSPDPFIRSGLVRMYSEFGDAAAARKVFDETPRKDVVLWNSMIGGYVKCGCLELARKMFDEMPLRNVGSYNALLGGYAKLGRLGDAEKLFDEMPERDVVSWNTIVAVHSRMGNVEAANGFFDRSPRRNVATWSAIISGFTQSSRFGNALDLFNRMLAEGLRPNQSILVSVLSSCAHLGALEQGIWIHGYVTKQGIEIDDMLGSSFVDMYAKCGMLQGARSVFDKLDKKDACAWTSMIYAFAIHGHVREAIEAFEKMERAKIRPSEITFVAILRGCSHAGLVEKGREMFDRMARDYEIEPKIEHYTCMVDLLSRASLIEEAQELIKSMPMEPDVFVWGALLGGLRIHGQNELVCDLELRNEIERLKPSESGAFVLMSNIYASVDRWDDAVNTRRVMEGFGVRKSPGCSLIEVNGVVHEFLARSTTNTKSRQVNWGSQKM</sequence>
<comment type="caution">
    <text evidence="4">The sequence shown here is derived from an EMBL/GenBank/DDBJ whole genome shotgun (WGS) entry which is preliminary data.</text>
</comment>
<reference evidence="4 5" key="1">
    <citation type="journal article" date="2016" name="DNA Res.">
        <title>The draft genome of MD-2 pineapple using hybrid error correction of long reads.</title>
        <authorList>
            <person name="Redwan R.M."/>
            <person name="Saidin A."/>
            <person name="Kumar S.V."/>
        </authorList>
    </citation>
    <scope>NUCLEOTIDE SEQUENCE [LARGE SCALE GENOMIC DNA]</scope>
    <source>
        <strain evidence="5">cv. MD2</strain>
        <tissue evidence="4">Leaf</tissue>
    </source>
</reference>
<evidence type="ECO:0000256" key="2">
    <source>
        <dbReference type="ARBA" id="ARBA00022946"/>
    </source>
</evidence>
<feature type="repeat" description="PPR" evidence="3">
    <location>
        <begin position="369"/>
        <end position="399"/>
    </location>
</feature>
<evidence type="ECO:0000313" key="5">
    <source>
        <dbReference type="Proteomes" id="UP000092600"/>
    </source>
</evidence>
<dbReference type="GO" id="GO:0009451">
    <property type="term" value="P:RNA modification"/>
    <property type="evidence" value="ECO:0007669"/>
    <property type="project" value="InterPro"/>
</dbReference>
<dbReference type="Pfam" id="PF01535">
    <property type="entry name" value="PPR"/>
    <property type="match status" value="6"/>
</dbReference>
<proteinExistence type="predicted"/>
<dbReference type="EMBL" id="LSRQ01003332">
    <property type="protein sequence ID" value="OAY71864.1"/>
    <property type="molecule type" value="Genomic_DNA"/>
</dbReference>
<feature type="repeat" description="PPR" evidence="3">
    <location>
        <begin position="171"/>
        <end position="205"/>
    </location>
</feature>
<accession>A0A199V471</accession>
<dbReference type="Gene3D" id="1.25.40.10">
    <property type="entry name" value="Tetratricopeptide repeat domain"/>
    <property type="match status" value="3"/>
</dbReference>
<organism evidence="4 5">
    <name type="scientific">Ananas comosus</name>
    <name type="common">Pineapple</name>
    <name type="synonym">Ananas ananas</name>
    <dbReference type="NCBI Taxonomy" id="4615"/>
    <lineage>
        <taxon>Eukaryota</taxon>
        <taxon>Viridiplantae</taxon>
        <taxon>Streptophyta</taxon>
        <taxon>Embryophyta</taxon>
        <taxon>Tracheophyta</taxon>
        <taxon>Spermatophyta</taxon>
        <taxon>Magnoliopsida</taxon>
        <taxon>Liliopsida</taxon>
        <taxon>Poales</taxon>
        <taxon>Bromeliaceae</taxon>
        <taxon>Bromelioideae</taxon>
        <taxon>Ananas</taxon>
    </lineage>
</organism>
<protein>
    <submittedName>
        <fullName evidence="4">Pentatricopeptide repeat-containing protein</fullName>
    </submittedName>
</protein>
<feature type="repeat" description="PPR" evidence="3">
    <location>
        <begin position="233"/>
        <end position="267"/>
    </location>
</feature>
<feature type="repeat" description="PPR" evidence="3">
    <location>
        <begin position="140"/>
        <end position="170"/>
    </location>
</feature>
<dbReference type="FunFam" id="1.25.40.10:FF:000184">
    <property type="entry name" value="Pentatricopeptide repeat-containing protein, chloroplastic"/>
    <property type="match status" value="1"/>
</dbReference>
<dbReference type="Pfam" id="PF13041">
    <property type="entry name" value="PPR_2"/>
    <property type="match status" value="1"/>
</dbReference>
<name>A0A199V471_ANACO</name>